<organism evidence="1 2">
    <name type="scientific">Manihot esculenta</name>
    <name type="common">Cassava</name>
    <name type="synonym">Jatropha manihot</name>
    <dbReference type="NCBI Taxonomy" id="3983"/>
    <lineage>
        <taxon>Eukaryota</taxon>
        <taxon>Viridiplantae</taxon>
        <taxon>Streptophyta</taxon>
        <taxon>Embryophyta</taxon>
        <taxon>Tracheophyta</taxon>
        <taxon>Spermatophyta</taxon>
        <taxon>Magnoliopsida</taxon>
        <taxon>eudicotyledons</taxon>
        <taxon>Gunneridae</taxon>
        <taxon>Pentapetalae</taxon>
        <taxon>rosids</taxon>
        <taxon>fabids</taxon>
        <taxon>Malpighiales</taxon>
        <taxon>Euphorbiaceae</taxon>
        <taxon>Crotonoideae</taxon>
        <taxon>Manihoteae</taxon>
        <taxon>Manihot</taxon>
    </lineage>
</organism>
<sequence length="384" mass="43080">MNPYEQPSTPYEQKLRDEVIYLHSLWHRGPPALDTNLNRLGPKPIHNSNNDPSRNLHVSYSTSFKKTKGNKHRYQNANNITASGSGSTSNRQPDPGPEWPVNPPPPSSPPNSGSGWPSFKVKPSPSTQIVPDIDEPKMIAMQMQQKVVKACNDFFGKKIDMDSEDDHEFEDEDEGDDSFSEDNDVEETDEFKFFFSLFVENRELRDFYESNQETGDLYCLVCGGMGVKVGKIFRGCLGLVQHAIAILRTKRKRAHRALAQVICRVIGWEFSRLPVVVLNREPLSRSLANLGATLSCLKEEGNEEVVEDLDHGVSDIEVSKGGELDHEFLREEDGDKVKEEFENRVPDLGTHKKRSECLECSGTNKSGAVDTETSLKEVNIGTQV</sequence>
<keyword evidence="2" id="KW-1185">Reference proteome</keyword>
<dbReference type="Proteomes" id="UP000091857">
    <property type="component" value="Chromosome 15"/>
</dbReference>
<evidence type="ECO:0000313" key="1">
    <source>
        <dbReference type="EMBL" id="KAG8637193.1"/>
    </source>
</evidence>
<protein>
    <submittedName>
        <fullName evidence="1">Uncharacterized protein</fullName>
    </submittedName>
</protein>
<reference evidence="2" key="1">
    <citation type="journal article" date="2016" name="Nat. Biotechnol.">
        <title>Sequencing wild and cultivated cassava and related species reveals extensive interspecific hybridization and genetic diversity.</title>
        <authorList>
            <person name="Bredeson J.V."/>
            <person name="Lyons J.B."/>
            <person name="Prochnik S.E."/>
            <person name="Wu G.A."/>
            <person name="Ha C.M."/>
            <person name="Edsinger-Gonzales E."/>
            <person name="Grimwood J."/>
            <person name="Schmutz J."/>
            <person name="Rabbi I.Y."/>
            <person name="Egesi C."/>
            <person name="Nauluvula P."/>
            <person name="Lebot V."/>
            <person name="Ndunguru J."/>
            <person name="Mkamilo G."/>
            <person name="Bart R.S."/>
            <person name="Setter T.L."/>
            <person name="Gleadow R.M."/>
            <person name="Kulakow P."/>
            <person name="Ferguson M.E."/>
            <person name="Rounsley S."/>
            <person name="Rokhsar D.S."/>
        </authorList>
    </citation>
    <scope>NUCLEOTIDE SEQUENCE [LARGE SCALE GENOMIC DNA]</scope>
    <source>
        <strain evidence="2">cv. AM560-2</strain>
    </source>
</reference>
<proteinExistence type="predicted"/>
<evidence type="ECO:0000313" key="2">
    <source>
        <dbReference type="Proteomes" id="UP000091857"/>
    </source>
</evidence>
<comment type="caution">
    <text evidence="1">The sequence shown here is derived from an EMBL/GenBank/DDBJ whole genome shotgun (WGS) entry which is preliminary data.</text>
</comment>
<accession>A0ACB7GBV6</accession>
<gene>
    <name evidence="1" type="ORF">MANES_15G095100v8</name>
</gene>
<name>A0ACB7GBV6_MANES</name>
<dbReference type="EMBL" id="CM004401">
    <property type="protein sequence ID" value="KAG8637193.1"/>
    <property type="molecule type" value="Genomic_DNA"/>
</dbReference>